<reference evidence="2 3" key="1">
    <citation type="submission" date="2017-05" db="EMBL/GenBank/DDBJ databases">
        <authorList>
            <person name="Varghese N."/>
            <person name="Submissions S."/>
        </authorList>
    </citation>
    <scope>NUCLEOTIDE SEQUENCE [LARGE SCALE GENOMIC DNA]</scope>
    <source>
        <strain evidence="2 3">DSM 29734</strain>
    </source>
</reference>
<dbReference type="RefSeq" id="WP_283426110.1">
    <property type="nucleotide sequence ID" value="NZ_FXTY01000004.1"/>
</dbReference>
<feature type="signal peptide" evidence="1">
    <location>
        <begin position="1"/>
        <end position="19"/>
    </location>
</feature>
<proteinExistence type="predicted"/>
<evidence type="ECO:0000256" key="1">
    <source>
        <dbReference type="SAM" id="SignalP"/>
    </source>
</evidence>
<protein>
    <recommendedName>
        <fullName evidence="4">DUF3299 domain-containing protein</fullName>
    </recommendedName>
</protein>
<organism evidence="2 3">
    <name type="scientific">Shimia sagamensis</name>
    <dbReference type="NCBI Taxonomy" id="1566352"/>
    <lineage>
        <taxon>Bacteria</taxon>
        <taxon>Pseudomonadati</taxon>
        <taxon>Pseudomonadota</taxon>
        <taxon>Alphaproteobacteria</taxon>
        <taxon>Rhodobacterales</taxon>
        <taxon>Roseobacteraceae</taxon>
    </lineage>
</organism>
<comment type="caution">
    <text evidence="2">The sequence shown here is derived from an EMBL/GenBank/DDBJ whole genome shotgun (WGS) entry which is preliminary data.</text>
</comment>
<keyword evidence="1" id="KW-0732">Signal</keyword>
<dbReference type="EMBL" id="FXTY01000004">
    <property type="protein sequence ID" value="SMP22246.1"/>
    <property type="molecule type" value="Genomic_DNA"/>
</dbReference>
<feature type="chain" id="PRO_5046485420" description="DUF3299 domain-containing protein" evidence="1">
    <location>
        <begin position="20"/>
        <end position="215"/>
    </location>
</feature>
<dbReference type="Gene3D" id="2.40.50.870">
    <property type="entry name" value="Protein of unknown function (DUF3299)"/>
    <property type="match status" value="1"/>
</dbReference>
<evidence type="ECO:0008006" key="4">
    <source>
        <dbReference type="Google" id="ProtNLM"/>
    </source>
</evidence>
<keyword evidence="3" id="KW-1185">Reference proteome</keyword>
<gene>
    <name evidence="2" type="ORF">SAMN06265373_104142</name>
</gene>
<dbReference type="Pfam" id="PF11736">
    <property type="entry name" value="DUF3299"/>
    <property type="match status" value="1"/>
</dbReference>
<evidence type="ECO:0000313" key="2">
    <source>
        <dbReference type="EMBL" id="SMP22246.1"/>
    </source>
</evidence>
<name>A0ABY1NYQ9_9RHOB</name>
<evidence type="ECO:0000313" key="3">
    <source>
        <dbReference type="Proteomes" id="UP001157961"/>
    </source>
</evidence>
<accession>A0ABY1NYQ9</accession>
<dbReference type="InterPro" id="IPR021727">
    <property type="entry name" value="DUF3299"/>
</dbReference>
<dbReference type="Proteomes" id="UP001157961">
    <property type="component" value="Unassembled WGS sequence"/>
</dbReference>
<sequence length="215" mass="23459">MKALLLSAALSLAASVGTAEQTKDVDWTDLASPASAFENPFESLTDLQMQTLARILRLDYLAETDADNNAEDDAASLRVELANEGIDADFLLEERLRIMTKLETESRTPNTAVVGQTIRMPGYLLPLEMDGSLAVEFLLVPTVGACIHTPPPPANQIVHVRYPAGYPTESLYTPVWISGELRSEFDSHSLYMVDGETNVDVTYTMEADSVIAYGS</sequence>